<name>A0ACC2S2B8_9FUNG</name>
<dbReference type="Proteomes" id="UP001165960">
    <property type="component" value="Unassembled WGS sequence"/>
</dbReference>
<proteinExistence type="predicted"/>
<evidence type="ECO:0000313" key="1">
    <source>
        <dbReference type="EMBL" id="KAJ9056429.1"/>
    </source>
</evidence>
<protein>
    <submittedName>
        <fullName evidence="1">Uncharacterized protein</fullName>
    </submittedName>
</protein>
<organism evidence="1 2">
    <name type="scientific">Entomophthora muscae</name>
    <dbReference type="NCBI Taxonomy" id="34485"/>
    <lineage>
        <taxon>Eukaryota</taxon>
        <taxon>Fungi</taxon>
        <taxon>Fungi incertae sedis</taxon>
        <taxon>Zoopagomycota</taxon>
        <taxon>Entomophthoromycotina</taxon>
        <taxon>Entomophthoromycetes</taxon>
        <taxon>Entomophthorales</taxon>
        <taxon>Entomophthoraceae</taxon>
        <taxon>Entomophthora</taxon>
    </lineage>
</organism>
<gene>
    <name evidence="1" type="ORF">DSO57_1033138</name>
</gene>
<dbReference type="EMBL" id="QTSX02005937">
    <property type="protein sequence ID" value="KAJ9056429.1"/>
    <property type="molecule type" value="Genomic_DNA"/>
</dbReference>
<accession>A0ACC2S2B8</accession>
<reference evidence="1" key="1">
    <citation type="submission" date="2022-04" db="EMBL/GenBank/DDBJ databases">
        <title>Genome of the entomopathogenic fungus Entomophthora muscae.</title>
        <authorList>
            <person name="Elya C."/>
            <person name="Lovett B.R."/>
            <person name="Lee E."/>
            <person name="Macias A.M."/>
            <person name="Hajek A.E."/>
            <person name="De Bivort B.L."/>
            <person name="Kasson M.T."/>
            <person name="De Fine Licht H.H."/>
            <person name="Stajich J.E."/>
        </authorList>
    </citation>
    <scope>NUCLEOTIDE SEQUENCE</scope>
    <source>
        <strain evidence="1">Berkeley</strain>
    </source>
</reference>
<evidence type="ECO:0000313" key="2">
    <source>
        <dbReference type="Proteomes" id="UP001165960"/>
    </source>
</evidence>
<sequence>MELARGLDMNHEVVPCTTMVNPRPCPQMSPKEAQRHVTECLCHFSTSLGTFQANFPVKK</sequence>
<comment type="caution">
    <text evidence="1">The sequence shown here is derived from an EMBL/GenBank/DDBJ whole genome shotgun (WGS) entry which is preliminary data.</text>
</comment>
<keyword evidence="2" id="KW-1185">Reference proteome</keyword>